<sequence length="1233" mass="137562">MASKRSQTNREWDSFRPDIERMFSKEMMKLEDIVAWLGQHGFHTNKNKLAYKLNTTWKLRQRAPRGQAGEYWKAASELVMSRQRNGDPATGSLVGGNGQRMRLRNLQRQIRRNVIETHLSNFGPSLQSHTGLSLTLRSPTPERVEFHIRWPSNLPWLASAVQKLQIRADANSQASWPVFHAFPPEAFNLASDELGNAQARKQAVQNLASQIPEEEGDALRRAQVVLSDRTPEALAEALKLLVFKLSNGFINLRGELGSRDLKIFNFLVYLLDHLGITKTPIKLRHEDFTMRAFRDTLYKGIFLSLWTTPLDLLSEVLFDYDKICSAVEWLLRSGQSANTTMDLSTVSRGNGLNIALCLSMGKLANILLDHGVEPLHDHGQSIVFNQIDLHPLFLAVFCLNVLDEATLERIENYGLPHDNLKFDELHPVTMQPRSRTPMMFILDKLSEDHGFSIVQYLFEHVDSSNGVPYREVVNWSDLLVHASFSGRTSILEFLLSRYHLIPHHGHSTIHEFVNLPTKSGITALCAATASKLNSAQTCQILLQNGATVEPQETPSKFQHPLELLLHHYEARGRASRSFVVEYEQTKDLKLFITSNVDLYHPDHPGPSWNEVDLRSMVVEQGHDIPPELVDIAMGLLDVGLLSLILELDPKIRGHNLPSIYNIPKPPLGSDFIYPSTKTKISRREIARLLFEAGAPSSPGDAVLAAFHGDWDLVTRILEYYPTNGSKDLQASIDDWENPVTILEAALLSGSRSVAEKAFTLNPSQFSAGALCAATLEASTSNDHSMVRSLLNNRDKQYPIERSEACMAMTAIGIAAYKGSWELLRLLKAHLPWSKQAFIPDHSTIRTTLRNFPQKLSEFWHSDIEGDAQVFAFKSEMEIFNLFANDHILIPSTLSLLIEEGMEHRIQSLARLGYRVQALPHEYIQPHGCSPLHQAIDKDSASLVQACLDLGLDINGCYQGTVDGIWGSNTACTPLAYSILENRLDIANLLIKNGAYIHSIGNGWYGVTPLQAASSKIELGMAMKLLQLGADTNSPGSYRDSKCALECAASHGRLDMVALLLLNGTDTQNTGRLSYIRAILRASYGGYTQVYELLRSHRPWDATDEELFEHEDLLDGRMLPDGISETTTYDEWKATLESREGASELSASSEEVSGPASKQFMDEDAPTSSALAEDGENAMDVSHPEGVWTVLDDQDLHEKAIVSQTGLVKDVYWGSDVIEGSSSTLTLEELDARI</sequence>
<dbReference type="InterPro" id="IPR002110">
    <property type="entry name" value="Ankyrin_rpt"/>
</dbReference>
<feature type="repeat" description="ANK" evidence="3">
    <location>
        <begin position="1004"/>
        <end position="1036"/>
    </location>
</feature>
<feature type="domain" description="Clr5" evidence="5">
    <location>
        <begin position="10"/>
        <end position="60"/>
    </location>
</feature>
<reference evidence="6 7" key="1">
    <citation type="submission" date="2023-01" db="EMBL/GenBank/DDBJ databases">
        <title>Analysis of 21 Apiospora genomes using comparative genomics revels a genus with tremendous synthesis potential of carbohydrate active enzymes and secondary metabolites.</title>
        <authorList>
            <person name="Sorensen T."/>
        </authorList>
    </citation>
    <scope>NUCLEOTIDE SEQUENCE [LARGE SCALE GENOMIC DNA]</scope>
    <source>
        <strain evidence="6 7">CBS 117206</strain>
    </source>
</reference>
<dbReference type="Gene3D" id="1.25.40.20">
    <property type="entry name" value="Ankyrin repeat-containing domain"/>
    <property type="match status" value="2"/>
</dbReference>
<protein>
    <recommendedName>
        <fullName evidence="5">Clr5 domain-containing protein</fullName>
    </recommendedName>
</protein>
<dbReference type="Proteomes" id="UP001392437">
    <property type="component" value="Unassembled WGS sequence"/>
</dbReference>
<dbReference type="SUPFAM" id="SSF48403">
    <property type="entry name" value="Ankyrin repeat"/>
    <property type="match status" value="2"/>
</dbReference>
<accession>A0AAW0RA54</accession>
<dbReference type="PANTHER" id="PTHR24123:SF33">
    <property type="entry name" value="PROTEIN HOS4"/>
    <property type="match status" value="1"/>
</dbReference>
<dbReference type="InterPro" id="IPR025676">
    <property type="entry name" value="Clr5_dom"/>
</dbReference>
<gene>
    <name evidence="6" type="ORF">PG999_003149</name>
</gene>
<evidence type="ECO:0000259" key="5">
    <source>
        <dbReference type="Pfam" id="PF14420"/>
    </source>
</evidence>
<comment type="caution">
    <text evidence="6">The sequence shown here is derived from an EMBL/GenBank/DDBJ whole genome shotgun (WGS) entry which is preliminary data.</text>
</comment>
<dbReference type="SMART" id="SM00248">
    <property type="entry name" value="ANK"/>
    <property type="match status" value="7"/>
</dbReference>
<evidence type="ECO:0000313" key="6">
    <source>
        <dbReference type="EMBL" id="KAK8130769.1"/>
    </source>
</evidence>
<feature type="compositionally biased region" description="Low complexity" evidence="4">
    <location>
        <begin position="1142"/>
        <end position="1153"/>
    </location>
</feature>
<dbReference type="PROSITE" id="PS50297">
    <property type="entry name" value="ANK_REP_REGION"/>
    <property type="match status" value="1"/>
</dbReference>
<proteinExistence type="predicted"/>
<evidence type="ECO:0000313" key="7">
    <source>
        <dbReference type="Proteomes" id="UP001392437"/>
    </source>
</evidence>
<dbReference type="Pfam" id="PF14420">
    <property type="entry name" value="Clr5"/>
    <property type="match status" value="1"/>
</dbReference>
<dbReference type="InterPro" id="IPR036770">
    <property type="entry name" value="Ankyrin_rpt-contain_sf"/>
</dbReference>
<evidence type="ECO:0000256" key="1">
    <source>
        <dbReference type="ARBA" id="ARBA00022737"/>
    </source>
</evidence>
<name>A0AAW0RA54_9PEZI</name>
<dbReference type="EMBL" id="JAQQWP010000002">
    <property type="protein sequence ID" value="KAK8130769.1"/>
    <property type="molecule type" value="Genomic_DNA"/>
</dbReference>
<organism evidence="6 7">
    <name type="scientific">Apiospora kogelbergensis</name>
    <dbReference type="NCBI Taxonomy" id="1337665"/>
    <lineage>
        <taxon>Eukaryota</taxon>
        <taxon>Fungi</taxon>
        <taxon>Dikarya</taxon>
        <taxon>Ascomycota</taxon>
        <taxon>Pezizomycotina</taxon>
        <taxon>Sordariomycetes</taxon>
        <taxon>Xylariomycetidae</taxon>
        <taxon>Amphisphaeriales</taxon>
        <taxon>Apiosporaceae</taxon>
        <taxon>Apiospora</taxon>
    </lineage>
</organism>
<feature type="region of interest" description="Disordered" evidence="4">
    <location>
        <begin position="1139"/>
        <end position="1178"/>
    </location>
</feature>
<keyword evidence="2 3" id="KW-0040">ANK repeat</keyword>
<keyword evidence="1" id="KW-0677">Repeat</keyword>
<dbReference type="PANTHER" id="PTHR24123">
    <property type="entry name" value="ANKYRIN REPEAT-CONTAINING"/>
    <property type="match status" value="1"/>
</dbReference>
<evidence type="ECO:0000256" key="3">
    <source>
        <dbReference type="PROSITE-ProRule" id="PRU00023"/>
    </source>
</evidence>
<dbReference type="AlphaFoldDB" id="A0AAW0RA54"/>
<keyword evidence="7" id="KW-1185">Reference proteome</keyword>
<evidence type="ECO:0000256" key="2">
    <source>
        <dbReference type="ARBA" id="ARBA00023043"/>
    </source>
</evidence>
<evidence type="ECO:0000256" key="4">
    <source>
        <dbReference type="SAM" id="MobiDB-lite"/>
    </source>
</evidence>
<dbReference type="PROSITE" id="PS50088">
    <property type="entry name" value="ANK_REPEAT"/>
    <property type="match status" value="2"/>
</dbReference>
<feature type="repeat" description="ANK" evidence="3">
    <location>
        <begin position="926"/>
        <end position="954"/>
    </location>
</feature>
<dbReference type="InterPro" id="IPR051165">
    <property type="entry name" value="Multifunctional_ANK_Repeat"/>
</dbReference>